<dbReference type="InterPro" id="IPR058030">
    <property type="entry name" value="TRIM8/14/16/25/29/45/65_CC"/>
</dbReference>
<evidence type="ECO:0000313" key="7">
    <source>
        <dbReference type="Proteomes" id="UP001205998"/>
    </source>
</evidence>
<evidence type="ECO:0000256" key="2">
    <source>
        <dbReference type="ARBA" id="ARBA00022771"/>
    </source>
</evidence>
<proteinExistence type="predicted"/>
<dbReference type="InterPro" id="IPR017907">
    <property type="entry name" value="Znf_RING_CS"/>
</dbReference>
<evidence type="ECO:0000256" key="1">
    <source>
        <dbReference type="ARBA" id="ARBA00022723"/>
    </source>
</evidence>
<feature type="non-terminal residue" evidence="6">
    <location>
        <position position="1"/>
    </location>
</feature>
<dbReference type="SMART" id="SM00184">
    <property type="entry name" value="RING"/>
    <property type="match status" value="1"/>
</dbReference>
<dbReference type="Gene3D" id="3.30.40.10">
    <property type="entry name" value="Zinc/RING finger domain, C3HC4 (zinc finger)"/>
    <property type="match status" value="1"/>
</dbReference>
<dbReference type="PROSITE" id="PS50089">
    <property type="entry name" value="ZF_RING_2"/>
    <property type="match status" value="1"/>
</dbReference>
<protein>
    <submittedName>
        <fullName evidence="6">Tripartite motif-containing protein 16-like</fullName>
    </submittedName>
</protein>
<dbReference type="InterPro" id="IPR001841">
    <property type="entry name" value="Znf_RING"/>
</dbReference>
<evidence type="ECO:0000256" key="3">
    <source>
        <dbReference type="ARBA" id="ARBA00022833"/>
    </source>
</evidence>
<dbReference type="SUPFAM" id="SSF57845">
    <property type="entry name" value="B-box zinc-binding domain"/>
    <property type="match status" value="1"/>
</dbReference>
<evidence type="ECO:0000259" key="5">
    <source>
        <dbReference type="PROSITE" id="PS50089"/>
    </source>
</evidence>
<keyword evidence="7" id="KW-1185">Reference proteome</keyword>
<evidence type="ECO:0000313" key="6">
    <source>
        <dbReference type="EMBL" id="KAI5610073.1"/>
    </source>
</evidence>
<keyword evidence="2 4" id="KW-0863">Zinc-finger</keyword>
<dbReference type="GO" id="GO:0008270">
    <property type="term" value="F:zinc ion binding"/>
    <property type="evidence" value="ECO:0007669"/>
    <property type="project" value="UniProtKB-KW"/>
</dbReference>
<accession>A0AAD5A4Y9</accession>
<sequence>FNCPICLDLLTDPVSVPCGHSFCKSCINRQWDGEVRNRVYSCPLCKQHFSLRPILGRNIMLAEMVEKLKKTRVFKRTLAGPEDVECDVCIRHKQKAVKSCLVCVASYCQVHFEMHNELNPENTHKVIKSRYSLKDRICSVHKKPKDVFCSKKEEFYCPECVESCYFGNKTITVTKKRKQGQIQIEHLQSDVLQRTQAAENSIKNLKKAVNTIKTSAKTTLDQTEKMFADLIRSAERKRSEIRGIIKATEEAEVHRAEKILHFLEQGVTELKEREKKLVQLSNLEDDFLFVKVTRFSLHVQFHYIDVMVLIMCKYTTNE</sequence>
<evidence type="ECO:0000256" key="4">
    <source>
        <dbReference type="PROSITE-ProRule" id="PRU00175"/>
    </source>
</evidence>
<reference evidence="6" key="1">
    <citation type="submission" date="2018-07" db="EMBL/GenBank/DDBJ databases">
        <title>Comparative genomics of catfishes provides insights into carnivory and benthic adaptation.</title>
        <authorList>
            <person name="Zhang Y."/>
            <person name="Wang D."/>
            <person name="Peng Z."/>
            <person name="Zheng S."/>
            <person name="Shao F."/>
            <person name="Tao W."/>
        </authorList>
    </citation>
    <scope>NUCLEOTIDE SEQUENCE</scope>
    <source>
        <strain evidence="6">Chongqing</strain>
    </source>
</reference>
<comment type="caution">
    <text evidence="6">The sequence shown here is derived from an EMBL/GenBank/DDBJ whole genome shotgun (WGS) entry which is preliminary data.</text>
</comment>
<dbReference type="Gene3D" id="4.10.830.40">
    <property type="match status" value="1"/>
</dbReference>
<keyword evidence="3" id="KW-0862">Zinc</keyword>
<dbReference type="InterPro" id="IPR013083">
    <property type="entry name" value="Znf_RING/FYVE/PHD"/>
</dbReference>
<gene>
    <name evidence="6" type="ORF">C0J50_5426</name>
</gene>
<dbReference type="InterPro" id="IPR051051">
    <property type="entry name" value="E3_ubiq-ligase_TRIM/RNF"/>
</dbReference>
<feature type="non-terminal residue" evidence="6">
    <location>
        <position position="318"/>
    </location>
</feature>
<dbReference type="PANTHER" id="PTHR25465">
    <property type="entry name" value="B-BOX DOMAIN CONTAINING"/>
    <property type="match status" value="1"/>
</dbReference>
<name>A0AAD5A4Y9_SILAS</name>
<dbReference type="Gene3D" id="3.30.160.60">
    <property type="entry name" value="Classic Zinc Finger"/>
    <property type="match status" value="1"/>
</dbReference>
<dbReference type="PROSITE" id="PS00518">
    <property type="entry name" value="ZF_RING_1"/>
    <property type="match status" value="1"/>
</dbReference>
<organism evidence="6 7">
    <name type="scientific">Silurus asotus</name>
    <name type="common">Amur catfish</name>
    <name type="synonym">Parasilurus asotus</name>
    <dbReference type="NCBI Taxonomy" id="30991"/>
    <lineage>
        <taxon>Eukaryota</taxon>
        <taxon>Metazoa</taxon>
        <taxon>Chordata</taxon>
        <taxon>Craniata</taxon>
        <taxon>Vertebrata</taxon>
        <taxon>Euteleostomi</taxon>
        <taxon>Actinopterygii</taxon>
        <taxon>Neopterygii</taxon>
        <taxon>Teleostei</taxon>
        <taxon>Ostariophysi</taxon>
        <taxon>Siluriformes</taxon>
        <taxon>Siluridae</taxon>
        <taxon>Silurus</taxon>
    </lineage>
</organism>
<dbReference type="Pfam" id="PF15227">
    <property type="entry name" value="zf-C3HC4_4"/>
    <property type="match status" value="1"/>
</dbReference>
<dbReference type="SUPFAM" id="SSF57850">
    <property type="entry name" value="RING/U-box"/>
    <property type="match status" value="1"/>
</dbReference>
<keyword evidence="1" id="KW-0479">Metal-binding</keyword>
<dbReference type="Pfam" id="PF25600">
    <property type="entry name" value="TRIM_CC"/>
    <property type="match status" value="1"/>
</dbReference>
<dbReference type="EMBL" id="MU574732">
    <property type="protein sequence ID" value="KAI5610073.1"/>
    <property type="molecule type" value="Genomic_DNA"/>
</dbReference>
<feature type="domain" description="RING-type" evidence="5">
    <location>
        <begin position="3"/>
        <end position="46"/>
    </location>
</feature>
<dbReference type="Proteomes" id="UP001205998">
    <property type="component" value="Unassembled WGS sequence"/>
</dbReference>
<dbReference type="PANTHER" id="PTHR25465:SF5">
    <property type="entry name" value="E3 UBIQUITIN_ISG15 LIGASE TRIM25-RELATED"/>
    <property type="match status" value="1"/>
</dbReference>
<dbReference type="AlphaFoldDB" id="A0AAD5A4Y9"/>